<dbReference type="PROSITE" id="PS51352">
    <property type="entry name" value="THIOREDOXIN_2"/>
    <property type="match status" value="1"/>
</dbReference>
<evidence type="ECO:0000256" key="4">
    <source>
        <dbReference type="ARBA" id="ARBA00023157"/>
    </source>
</evidence>
<dbReference type="Pfam" id="PF00085">
    <property type="entry name" value="Thioredoxin"/>
    <property type="match status" value="1"/>
</dbReference>
<reference evidence="11 12" key="1">
    <citation type="journal article" date="2015" name="Nature">
        <title>rRNA introns, odd ribosomes, and small enigmatic genomes across a large radiation of phyla.</title>
        <authorList>
            <person name="Brown C.T."/>
            <person name="Hug L.A."/>
            <person name="Thomas B.C."/>
            <person name="Sharon I."/>
            <person name="Castelle C.J."/>
            <person name="Singh A."/>
            <person name="Wilkins M.J."/>
            <person name="Williams K.H."/>
            <person name="Banfield J.F."/>
        </authorList>
    </citation>
    <scope>NUCLEOTIDE SEQUENCE [LARGE SCALE GENOMIC DNA]</scope>
</reference>
<dbReference type="InterPro" id="IPR036249">
    <property type="entry name" value="Thioredoxin-like_sf"/>
</dbReference>
<dbReference type="PIRSF" id="PIRSF000077">
    <property type="entry name" value="Thioredoxin"/>
    <property type="match status" value="1"/>
</dbReference>
<dbReference type="PRINTS" id="PR00421">
    <property type="entry name" value="THIOREDOXIN"/>
</dbReference>
<accession>A0A0G0YZ38</accession>
<dbReference type="GO" id="GO:0005737">
    <property type="term" value="C:cytoplasm"/>
    <property type="evidence" value="ECO:0007669"/>
    <property type="project" value="TreeGrafter"/>
</dbReference>
<dbReference type="PATRIC" id="fig|1618341.3.peg.676"/>
<dbReference type="InterPro" id="IPR017937">
    <property type="entry name" value="Thioredoxin_CS"/>
</dbReference>
<evidence type="ECO:0000256" key="8">
    <source>
        <dbReference type="PIRSR" id="PIRSR000077-1"/>
    </source>
</evidence>
<dbReference type="AlphaFoldDB" id="A0A0G0YZ38"/>
<dbReference type="PANTHER" id="PTHR45663">
    <property type="entry name" value="GEO12009P1"/>
    <property type="match status" value="1"/>
</dbReference>
<sequence>MSLKFDEKNFNEEVVKSEIPVIVDFWAEWCGPCHIMSPIIDEVAKVFEGKVKIGKVNVDENQVISSKYGIMSIPTILAFKNGKVIGQLVGARPKKDLVDLINKVIA</sequence>
<feature type="site" description="Contributes to redox potential value" evidence="8">
    <location>
        <position position="32"/>
    </location>
</feature>
<proteinExistence type="inferred from homology"/>
<dbReference type="Proteomes" id="UP000034875">
    <property type="component" value="Unassembled WGS sequence"/>
</dbReference>
<dbReference type="Gene3D" id="3.40.30.10">
    <property type="entry name" value="Glutaredoxin"/>
    <property type="match status" value="1"/>
</dbReference>
<dbReference type="FunFam" id="3.40.30.10:FF:000001">
    <property type="entry name" value="Thioredoxin"/>
    <property type="match status" value="1"/>
</dbReference>
<evidence type="ECO:0000256" key="5">
    <source>
        <dbReference type="ARBA" id="ARBA00023284"/>
    </source>
</evidence>
<dbReference type="CDD" id="cd02947">
    <property type="entry name" value="TRX_family"/>
    <property type="match status" value="1"/>
</dbReference>
<dbReference type="NCBIfam" id="TIGR01068">
    <property type="entry name" value="thioredoxin"/>
    <property type="match status" value="1"/>
</dbReference>
<organism evidence="11 12">
    <name type="scientific">candidate division CPR1 bacterium GW2011_GWA2_42_17</name>
    <dbReference type="NCBI Taxonomy" id="1618341"/>
    <lineage>
        <taxon>Bacteria</taxon>
        <taxon>candidate division CPR1</taxon>
    </lineage>
</organism>
<evidence type="ECO:0000256" key="7">
    <source>
        <dbReference type="PIRNR" id="PIRNR000077"/>
    </source>
</evidence>
<feature type="site" description="Deprotonates C-terminal active site Cys" evidence="8">
    <location>
        <position position="24"/>
    </location>
</feature>
<evidence type="ECO:0000313" key="12">
    <source>
        <dbReference type="Proteomes" id="UP000034875"/>
    </source>
</evidence>
<dbReference type="InterPro" id="IPR005746">
    <property type="entry name" value="Thioredoxin"/>
</dbReference>
<name>A0A0G0YZ38_9BACT</name>
<gene>
    <name evidence="11" type="ORF">UV05_C0051G0002</name>
</gene>
<dbReference type="GO" id="GO:0015035">
    <property type="term" value="F:protein-disulfide reductase activity"/>
    <property type="evidence" value="ECO:0007669"/>
    <property type="project" value="UniProtKB-UniRule"/>
</dbReference>
<comment type="caution">
    <text evidence="11">The sequence shown here is derived from an EMBL/GenBank/DDBJ whole genome shotgun (WGS) entry which is preliminary data.</text>
</comment>
<feature type="site" description="Contributes to redox potential value" evidence="8">
    <location>
        <position position="31"/>
    </location>
</feature>
<dbReference type="SUPFAM" id="SSF52833">
    <property type="entry name" value="Thioredoxin-like"/>
    <property type="match status" value="1"/>
</dbReference>
<comment type="similarity">
    <text evidence="1 7">Belongs to the thioredoxin family.</text>
</comment>
<evidence type="ECO:0000256" key="2">
    <source>
        <dbReference type="ARBA" id="ARBA00022448"/>
    </source>
</evidence>
<evidence type="ECO:0000256" key="9">
    <source>
        <dbReference type="PIRSR" id="PIRSR000077-4"/>
    </source>
</evidence>
<keyword evidence="4 9" id="KW-1015">Disulfide bond</keyword>
<keyword evidence="5 9" id="KW-0676">Redox-active center</keyword>
<evidence type="ECO:0000256" key="3">
    <source>
        <dbReference type="ARBA" id="ARBA00022982"/>
    </source>
</evidence>
<protein>
    <recommendedName>
        <fullName evidence="6 7">Thioredoxin</fullName>
    </recommendedName>
</protein>
<keyword evidence="3" id="KW-0249">Electron transport</keyword>
<feature type="disulfide bond" description="Redox-active" evidence="9">
    <location>
        <begin position="30"/>
        <end position="33"/>
    </location>
</feature>
<keyword evidence="2" id="KW-0813">Transport</keyword>
<dbReference type="EMBL" id="LCCZ01000051">
    <property type="protein sequence ID" value="KKS41825.1"/>
    <property type="molecule type" value="Genomic_DNA"/>
</dbReference>
<evidence type="ECO:0000313" key="11">
    <source>
        <dbReference type="EMBL" id="KKS41825.1"/>
    </source>
</evidence>
<dbReference type="PANTHER" id="PTHR45663:SF11">
    <property type="entry name" value="GEO12009P1"/>
    <property type="match status" value="1"/>
</dbReference>
<feature type="active site" description="Nucleophile" evidence="8">
    <location>
        <position position="33"/>
    </location>
</feature>
<evidence type="ECO:0000259" key="10">
    <source>
        <dbReference type="PROSITE" id="PS51352"/>
    </source>
</evidence>
<feature type="domain" description="Thioredoxin" evidence="10">
    <location>
        <begin position="1"/>
        <end position="106"/>
    </location>
</feature>
<evidence type="ECO:0000256" key="6">
    <source>
        <dbReference type="NCBIfam" id="TIGR01068"/>
    </source>
</evidence>
<dbReference type="PROSITE" id="PS00194">
    <property type="entry name" value="THIOREDOXIN_1"/>
    <property type="match status" value="1"/>
</dbReference>
<evidence type="ECO:0000256" key="1">
    <source>
        <dbReference type="ARBA" id="ARBA00008987"/>
    </source>
</evidence>
<feature type="active site" description="Nucleophile" evidence="8">
    <location>
        <position position="30"/>
    </location>
</feature>
<dbReference type="InterPro" id="IPR013766">
    <property type="entry name" value="Thioredoxin_domain"/>
</dbReference>